<keyword evidence="1" id="KW-0732">Signal</keyword>
<accession>A0ABU5Q5M8</accession>
<gene>
    <name evidence="2" type="ORF">VB248_02185</name>
</gene>
<proteinExistence type="predicted"/>
<sequence>MKKLTLILFSILSFFYLTSCEEGFSPNVTPAPTEVSIIGQWKFNSLGAVTNVKSYEATLDEIKKFSGNNTATTDSIASLYAYEFKSDSTYIAGDDRGKWNMSSDKKSVTLTSTQNVGFDGKYQVITYQIASLTSTDLKLAYKKLVADANGEIETDGFTDFLYLVVGYYVIQIKGNAVEANQATSLQTTISLKR</sequence>
<keyword evidence="3" id="KW-1185">Reference proteome</keyword>
<evidence type="ECO:0000256" key="1">
    <source>
        <dbReference type="SAM" id="SignalP"/>
    </source>
</evidence>
<dbReference type="Proteomes" id="UP001302949">
    <property type="component" value="Unassembled WGS sequence"/>
</dbReference>
<feature type="chain" id="PRO_5046119034" description="Lipocalin-like domain-containing protein" evidence="1">
    <location>
        <begin position="20"/>
        <end position="193"/>
    </location>
</feature>
<evidence type="ECO:0000313" key="3">
    <source>
        <dbReference type="Proteomes" id="UP001302949"/>
    </source>
</evidence>
<comment type="caution">
    <text evidence="2">The sequence shown here is derived from an EMBL/GenBank/DDBJ whole genome shotgun (WGS) entry which is preliminary data.</text>
</comment>
<dbReference type="RefSeq" id="WP_323295092.1">
    <property type="nucleotide sequence ID" value="NZ_JAYFUM010000002.1"/>
</dbReference>
<reference evidence="2 3" key="1">
    <citation type="submission" date="2023-12" db="EMBL/GenBank/DDBJ databases">
        <title>Novel species of the genus Arcicella isolated from rivers.</title>
        <authorList>
            <person name="Lu H."/>
        </authorList>
    </citation>
    <scope>NUCLEOTIDE SEQUENCE [LARGE SCALE GENOMIC DNA]</scope>
    <source>
        <strain evidence="2 3">KCTC 23307</strain>
    </source>
</reference>
<feature type="signal peptide" evidence="1">
    <location>
        <begin position="1"/>
        <end position="19"/>
    </location>
</feature>
<evidence type="ECO:0008006" key="4">
    <source>
        <dbReference type="Google" id="ProtNLM"/>
    </source>
</evidence>
<organism evidence="2 3">
    <name type="scientific">Arcicella rigui</name>
    <dbReference type="NCBI Taxonomy" id="797020"/>
    <lineage>
        <taxon>Bacteria</taxon>
        <taxon>Pseudomonadati</taxon>
        <taxon>Bacteroidota</taxon>
        <taxon>Cytophagia</taxon>
        <taxon>Cytophagales</taxon>
        <taxon>Flectobacillaceae</taxon>
        <taxon>Arcicella</taxon>
    </lineage>
</organism>
<evidence type="ECO:0000313" key="2">
    <source>
        <dbReference type="EMBL" id="MEA5137923.1"/>
    </source>
</evidence>
<dbReference type="EMBL" id="JAYFUM010000002">
    <property type="protein sequence ID" value="MEA5137923.1"/>
    <property type="molecule type" value="Genomic_DNA"/>
</dbReference>
<protein>
    <recommendedName>
        <fullName evidence="4">Lipocalin-like domain-containing protein</fullName>
    </recommendedName>
</protein>
<name>A0ABU5Q5M8_9BACT</name>